<dbReference type="PANTHER" id="PTHR11042:SF185">
    <property type="entry name" value="WEE1-LIKE PROTEIN KINASE"/>
    <property type="match status" value="1"/>
</dbReference>
<name>A0A6S7JB07_PARCT</name>
<proteinExistence type="predicted"/>
<dbReference type="SUPFAM" id="SSF56112">
    <property type="entry name" value="Protein kinase-like (PK-like)"/>
    <property type="match status" value="2"/>
</dbReference>
<sequence length="397" mass="44536">MEHDGCDEIKVQTYKIGDLGHVTSISEPKVEEGDCRYLPAEILREDYSNLPKADVFSLALTALRAGGVHELPKNGQNWHMIRQGKLPFLTQCSHEFNNLLMVMMDADPGSRPSSADLTKHQVLYPFANKSKNQLRKELNAEKFKNEILTRELEQTRAANKMNNGTGRASNGRLVGHKVSRTKKCKQKHRVKPLLSLMASSDKFVLRVVCRKGENTDWRVPCQIAFRDVLEIVSKVHPGVTTTAFEYEDEDGDRITVRSDDELKAMIDYHWLSQDPMTKALNIYPKACKTPSKRNFHGLKVNTKAPPVAVTTSKPSSCKSVHEKVPAPPGSLRTILASGQVSHEELQYLEILGHGIGGTVYKCCHTMSQKTMAVKVIPLDLTPEVQKQILLELDILFK</sequence>
<dbReference type="Gene3D" id="3.10.20.90">
    <property type="entry name" value="Phosphatidylinositol 3-kinase Catalytic Subunit, Chain A, domain 1"/>
    <property type="match status" value="1"/>
</dbReference>
<dbReference type="Gene3D" id="3.30.200.20">
    <property type="entry name" value="Phosphorylase Kinase, domain 1"/>
    <property type="match status" value="1"/>
</dbReference>
<dbReference type="InterPro" id="IPR017441">
    <property type="entry name" value="Protein_kinase_ATP_BS"/>
</dbReference>
<keyword evidence="1" id="KW-0808">Transferase</keyword>
<evidence type="ECO:0000256" key="1">
    <source>
        <dbReference type="ARBA" id="ARBA00022679"/>
    </source>
</evidence>
<dbReference type="SUPFAM" id="SSF54277">
    <property type="entry name" value="CAD &amp; PB1 domains"/>
    <property type="match status" value="1"/>
</dbReference>
<keyword evidence="2" id="KW-0547">Nucleotide-binding</keyword>
<keyword evidence="3 5" id="KW-0418">Kinase</keyword>
<dbReference type="InterPro" id="IPR050339">
    <property type="entry name" value="CC_SR_Kinase"/>
</dbReference>
<dbReference type="GO" id="GO:0005524">
    <property type="term" value="F:ATP binding"/>
    <property type="evidence" value="ECO:0007669"/>
    <property type="project" value="UniProtKB-UniRule"/>
</dbReference>
<evidence type="ECO:0000313" key="6">
    <source>
        <dbReference type="Proteomes" id="UP001152795"/>
    </source>
</evidence>
<evidence type="ECO:0000256" key="3">
    <source>
        <dbReference type="ARBA" id="ARBA00022777"/>
    </source>
</evidence>
<dbReference type="Proteomes" id="UP001152795">
    <property type="component" value="Unassembled WGS sequence"/>
</dbReference>
<keyword evidence="4" id="KW-0067">ATP-binding</keyword>
<keyword evidence="6" id="KW-1185">Reference proteome</keyword>
<dbReference type="SMART" id="SM00666">
    <property type="entry name" value="PB1"/>
    <property type="match status" value="1"/>
</dbReference>
<dbReference type="InterPro" id="IPR053793">
    <property type="entry name" value="PB1-like"/>
</dbReference>
<dbReference type="OrthoDB" id="5337378at2759"/>
<organism evidence="5 6">
    <name type="scientific">Paramuricea clavata</name>
    <name type="common">Red gorgonian</name>
    <name type="synonym">Violescent sea-whip</name>
    <dbReference type="NCBI Taxonomy" id="317549"/>
    <lineage>
        <taxon>Eukaryota</taxon>
        <taxon>Metazoa</taxon>
        <taxon>Cnidaria</taxon>
        <taxon>Anthozoa</taxon>
        <taxon>Octocorallia</taxon>
        <taxon>Malacalcyonacea</taxon>
        <taxon>Plexauridae</taxon>
        <taxon>Paramuricea</taxon>
    </lineage>
</organism>
<dbReference type="PROSITE" id="PS00107">
    <property type="entry name" value="PROTEIN_KINASE_ATP"/>
    <property type="match status" value="1"/>
</dbReference>
<dbReference type="InterPro" id="IPR000270">
    <property type="entry name" value="PB1_dom"/>
</dbReference>
<dbReference type="InterPro" id="IPR011009">
    <property type="entry name" value="Kinase-like_dom_sf"/>
</dbReference>
<evidence type="ECO:0000256" key="2">
    <source>
        <dbReference type="ARBA" id="ARBA00022741"/>
    </source>
</evidence>
<dbReference type="PROSITE" id="PS51745">
    <property type="entry name" value="PB1"/>
    <property type="match status" value="1"/>
</dbReference>
<reference evidence="5" key="1">
    <citation type="submission" date="2020-04" db="EMBL/GenBank/DDBJ databases">
        <authorList>
            <person name="Alioto T."/>
            <person name="Alioto T."/>
            <person name="Gomez Garrido J."/>
        </authorList>
    </citation>
    <scope>NUCLEOTIDE SEQUENCE</scope>
    <source>
        <strain evidence="5">A484AB</strain>
    </source>
</reference>
<dbReference type="Gene3D" id="1.10.510.10">
    <property type="entry name" value="Transferase(Phosphotransferase) domain 1"/>
    <property type="match status" value="1"/>
</dbReference>
<comment type="caution">
    <text evidence="5">The sequence shown here is derived from an EMBL/GenBank/DDBJ whole genome shotgun (WGS) entry which is preliminary data.</text>
</comment>
<dbReference type="PROSITE" id="PS50011">
    <property type="entry name" value="PROTEIN_KINASE_DOM"/>
    <property type="match status" value="2"/>
</dbReference>
<dbReference type="GO" id="GO:0005634">
    <property type="term" value="C:nucleus"/>
    <property type="evidence" value="ECO:0007669"/>
    <property type="project" value="TreeGrafter"/>
</dbReference>
<feature type="non-terminal residue" evidence="5">
    <location>
        <position position="1"/>
    </location>
</feature>
<dbReference type="AlphaFoldDB" id="A0A6S7JB07"/>
<evidence type="ECO:0000256" key="4">
    <source>
        <dbReference type="ARBA" id="ARBA00022840"/>
    </source>
</evidence>
<gene>
    <name evidence="5" type="ORF">PACLA_8A037250</name>
</gene>
<dbReference type="Pfam" id="PF00564">
    <property type="entry name" value="PB1"/>
    <property type="match status" value="1"/>
</dbReference>
<dbReference type="PANTHER" id="PTHR11042">
    <property type="entry name" value="EUKARYOTIC TRANSLATION INITIATION FACTOR 2-ALPHA KINASE EIF2-ALPHA KINASE -RELATED"/>
    <property type="match status" value="1"/>
</dbReference>
<dbReference type="InterPro" id="IPR000719">
    <property type="entry name" value="Prot_kinase_dom"/>
</dbReference>
<dbReference type="GO" id="GO:0004713">
    <property type="term" value="F:protein tyrosine kinase activity"/>
    <property type="evidence" value="ECO:0007669"/>
    <property type="project" value="TreeGrafter"/>
</dbReference>
<protein>
    <submittedName>
        <fullName evidence="5">Wee1 kinase 1-A</fullName>
    </submittedName>
</protein>
<evidence type="ECO:0000313" key="5">
    <source>
        <dbReference type="EMBL" id="CAB4027927.1"/>
    </source>
</evidence>
<dbReference type="EMBL" id="CACRXK020015134">
    <property type="protein sequence ID" value="CAB4027927.1"/>
    <property type="molecule type" value="Genomic_DNA"/>
</dbReference>
<dbReference type="GO" id="GO:0005737">
    <property type="term" value="C:cytoplasm"/>
    <property type="evidence" value="ECO:0007669"/>
    <property type="project" value="TreeGrafter"/>
</dbReference>
<accession>A0A6S7JB07</accession>